<organism evidence="2 3">
    <name type="scientific">Actinomycetospora aurantiaca</name>
    <dbReference type="NCBI Taxonomy" id="3129233"/>
    <lineage>
        <taxon>Bacteria</taxon>
        <taxon>Bacillati</taxon>
        <taxon>Actinomycetota</taxon>
        <taxon>Actinomycetes</taxon>
        <taxon>Pseudonocardiales</taxon>
        <taxon>Pseudonocardiaceae</taxon>
        <taxon>Actinomycetospora</taxon>
    </lineage>
</organism>
<comment type="caution">
    <text evidence="2">The sequence shown here is derived from an EMBL/GenBank/DDBJ whole genome shotgun (WGS) entry which is preliminary data.</text>
</comment>
<keyword evidence="3" id="KW-1185">Reference proteome</keyword>
<feature type="compositionally biased region" description="Polar residues" evidence="1">
    <location>
        <begin position="97"/>
        <end position="107"/>
    </location>
</feature>
<name>A0ABU8MJW6_9PSEU</name>
<dbReference type="EMBL" id="JBBEGN010000001">
    <property type="protein sequence ID" value="MEJ2866738.1"/>
    <property type="molecule type" value="Genomic_DNA"/>
</dbReference>
<gene>
    <name evidence="2" type="ORF">WCD74_03120</name>
</gene>
<evidence type="ECO:0000256" key="1">
    <source>
        <dbReference type="SAM" id="MobiDB-lite"/>
    </source>
</evidence>
<proteinExistence type="predicted"/>
<feature type="region of interest" description="Disordered" evidence="1">
    <location>
        <begin position="70"/>
        <end position="107"/>
    </location>
</feature>
<evidence type="ECO:0000313" key="3">
    <source>
        <dbReference type="Proteomes" id="UP001385809"/>
    </source>
</evidence>
<dbReference type="RefSeq" id="WP_337693351.1">
    <property type="nucleotide sequence ID" value="NZ_JBBEGN010000001.1"/>
</dbReference>
<accession>A0ABU8MJW6</accession>
<evidence type="ECO:0008006" key="4">
    <source>
        <dbReference type="Google" id="ProtNLM"/>
    </source>
</evidence>
<dbReference type="Proteomes" id="UP001385809">
    <property type="component" value="Unassembled WGS sequence"/>
</dbReference>
<protein>
    <recommendedName>
        <fullName evidence="4">Antitoxin</fullName>
    </recommendedName>
</protein>
<evidence type="ECO:0000313" key="2">
    <source>
        <dbReference type="EMBL" id="MEJ2866738.1"/>
    </source>
</evidence>
<sequence length="107" mass="12042">MRTTLSIDDDVMIVVRERAAREKRAVGEVLSELVRTALSVQVRDRPNVEASRHGLRPLPRRGPVVTNALVDELRDPKGPRRRRRSGTSFRSADHSSMEASQRQAEAT</sequence>
<reference evidence="2 3" key="1">
    <citation type="submission" date="2024-03" db="EMBL/GenBank/DDBJ databases">
        <title>Actinomycetospora sp. OC33-EN08, a novel actinomycete isolated from wild orchid (Aerides multiflora).</title>
        <authorList>
            <person name="Suriyachadkun C."/>
        </authorList>
    </citation>
    <scope>NUCLEOTIDE SEQUENCE [LARGE SCALE GENOMIC DNA]</scope>
    <source>
        <strain evidence="2 3">OC33-EN08</strain>
    </source>
</reference>